<evidence type="ECO:0000259" key="2">
    <source>
        <dbReference type="Pfam" id="PF00933"/>
    </source>
</evidence>
<dbReference type="GO" id="GO:0008422">
    <property type="term" value="F:beta-glucosidase activity"/>
    <property type="evidence" value="ECO:0007669"/>
    <property type="project" value="TreeGrafter"/>
</dbReference>
<dbReference type="Proteomes" id="UP000321917">
    <property type="component" value="Unassembled WGS sequence"/>
</dbReference>
<dbReference type="GO" id="GO:0009251">
    <property type="term" value="P:glucan catabolic process"/>
    <property type="evidence" value="ECO:0007669"/>
    <property type="project" value="TreeGrafter"/>
</dbReference>
<dbReference type="Pfam" id="PF00933">
    <property type="entry name" value="Glyco_hydro_3"/>
    <property type="match status" value="1"/>
</dbReference>
<organism evidence="5 7">
    <name type="scientific">Colwellia hornerae</name>
    <dbReference type="NCBI Taxonomy" id="89402"/>
    <lineage>
        <taxon>Bacteria</taxon>
        <taxon>Pseudomonadati</taxon>
        <taxon>Pseudomonadota</taxon>
        <taxon>Gammaproteobacteria</taxon>
        <taxon>Alteromonadales</taxon>
        <taxon>Colwelliaceae</taxon>
        <taxon>Colwellia</taxon>
    </lineage>
</organism>
<dbReference type="PANTHER" id="PTHR30620:SF77">
    <property type="entry name" value="LYSOSOMAL BETA GLUCOSIDASE-LIKE"/>
    <property type="match status" value="1"/>
</dbReference>
<evidence type="ECO:0000256" key="1">
    <source>
        <dbReference type="ARBA" id="ARBA00022801"/>
    </source>
</evidence>
<dbReference type="InterPro" id="IPR036881">
    <property type="entry name" value="Glyco_hydro_3_C_sf"/>
</dbReference>
<dbReference type="PANTHER" id="PTHR30620">
    <property type="entry name" value="PERIPLASMIC BETA-GLUCOSIDASE-RELATED"/>
    <property type="match status" value="1"/>
</dbReference>
<evidence type="ECO:0000259" key="3">
    <source>
        <dbReference type="Pfam" id="PF01915"/>
    </source>
</evidence>
<dbReference type="SUPFAM" id="SSF52279">
    <property type="entry name" value="Beta-D-glucan exohydrolase, C-terminal domain"/>
    <property type="match status" value="1"/>
</dbReference>
<evidence type="ECO:0000313" key="7">
    <source>
        <dbReference type="Proteomes" id="UP000321917"/>
    </source>
</evidence>
<comment type="caution">
    <text evidence="5">The sequence shown here is derived from an EMBL/GenBank/DDBJ whole genome shotgun (WGS) entry which is preliminary data.</text>
</comment>
<evidence type="ECO:0000313" key="6">
    <source>
        <dbReference type="Proteomes" id="UP000321525"/>
    </source>
</evidence>
<dbReference type="InterPro" id="IPR051915">
    <property type="entry name" value="Cellulose_Degrad_GH3"/>
</dbReference>
<dbReference type="Gene3D" id="3.40.50.1700">
    <property type="entry name" value="Glycoside hydrolase family 3 C-terminal domain"/>
    <property type="match status" value="1"/>
</dbReference>
<evidence type="ECO:0000313" key="4">
    <source>
        <dbReference type="EMBL" id="TWX58348.1"/>
    </source>
</evidence>
<keyword evidence="1 5" id="KW-0378">Hydrolase</keyword>
<dbReference type="InterPro" id="IPR002772">
    <property type="entry name" value="Glyco_hydro_3_C"/>
</dbReference>
<dbReference type="OrthoDB" id="9781691at2"/>
<dbReference type="InterPro" id="IPR017853">
    <property type="entry name" value="GH"/>
</dbReference>
<protein>
    <submittedName>
        <fullName evidence="5">Glycoside hydrolase family 3 protein</fullName>
    </submittedName>
</protein>
<evidence type="ECO:0000313" key="5">
    <source>
        <dbReference type="EMBL" id="TWX67400.1"/>
    </source>
</evidence>
<accession>A0A5C6QF92</accession>
<dbReference type="RefSeq" id="WP_146799695.1">
    <property type="nucleotide sequence ID" value="NZ_VOLP01000014.1"/>
</dbReference>
<dbReference type="SUPFAM" id="SSF51445">
    <property type="entry name" value="(Trans)glycosidases"/>
    <property type="match status" value="1"/>
</dbReference>
<dbReference type="AlphaFoldDB" id="A0A5C6QF92"/>
<feature type="domain" description="Glycoside hydrolase family 3 N-terminal" evidence="2">
    <location>
        <begin position="22"/>
        <end position="335"/>
    </location>
</feature>
<dbReference type="Proteomes" id="UP000321525">
    <property type="component" value="Unassembled WGS sequence"/>
</dbReference>
<gene>
    <name evidence="4" type="ORF">ESZ26_11685</name>
    <name evidence="5" type="ORF">ESZ27_08920</name>
</gene>
<keyword evidence="6" id="KW-1185">Reference proteome</keyword>
<sequence length="609" mass="66610">MQPLLSQTSIKQQVDELMSKMTLAQKIGQMTQAERLGCTPDDVRKYHLGSVLSGAGSLPENNNIESWLKITDSYWQASMVNDANHLAIPLLYGVDAIHGHNNLKGATIFPHNIGLGAANDTDLVARIAEVTRKEVLASGVDWVFAPNLAVAQNNQWGRCYESFAQTPQLINQYASEIINGLHGKLAGEGVIACVKHWVGDGATAHGIDQGDANITWLELNNTHISPYISALKAGAMTVMASFNSWNGNKCHGHKYLLTDVLKQQLNFSGFIVSDMNGIDYLCDDFYLSVAQGVNAGIDMFMLPENWLQFIQHLHNHVELGTVPMSRINDAVRRILLVKFASGLFDTPCPSERVWANHASFGAIEHRSVAREAVRKSLVLLKNKKNILPLKKQARILVTGKNADNIGHQCGGFTINWQGVSANDAFEGATSIWQGIAAVAPNAVLRRHDDVLAISAKEHDIAVVVIGEYPYAEGHGDIRDCENLIIEAGSQINGQVNISAPYGNSLALKKLHPEDYLLIKDISDKGIPLIVILISGRTLIINDELDKSAAFIAAWLPGSEGQGLSDMLFGEFNFQGKLSFSWPKTSSTEKKKAAAKPLFPMGYGLRYKIK</sequence>
<feature type="domain" description="Glycoside hydrolase family 3 C-terminal" evidence="3">
    <location>
        <begin position="377"/>
        <end position="606"/>
    </location>
</feature>
<dbReference type="Pfam" id="PF01915">
    <property type="entry name" value="Glyco_hydro_3_C"/>
    <property type="match status" value="1"/>
</dbReference>
<reference evidence="5 7" key="1">
    <citation type="submission" date="2019-07" db="EMBL/GenBank/DDBJ databases">
        <title>Genomes of sea-ice associated Colwellia species.</title>
        <authorList>
            <person name="Bowman J.P."/>
        </authorList>
    </citation>
    <scope>NUCLEOTIDE SEQUENCE [LARGE SCALE GENOMIC DNA]</scope>
    <source>
        <strain evidence="4 6">ACAM 607</strain>
        <strain evidence="5 7">IC036</strain>
    </source>
</reference>
<dbReference type="InterPro" id="IPR036962">
    <property type="entry name" value="Glyco_hydro_3_N_sf"/>
</dbReference>
<dbReference type="EMBL" id="VOLR01000015">
    <property type="protein sequence ID" value="TWX58348.1"/>
    <property type="molecule type" value="Genomic_DNA"/>
</dbReference>
<dbReference type="PRINTS" id="PR00133">
    <property type="entry name" value="GLHYDRLASE3"/>
</dbReference>
<dbReference type="InterPro" id="IPR001764">
    <property type="entry name" value="Glyco_hydro_3_N"/>
</dbReference>
<proteinExistence type="predicted"/>
<dbReference type="Gene3D" id="3.20.20.300">
    <property type="entry name" value="Glycoside hydrolase, family 3, N-terminal domain"/>
    <property type="match status" value="1"/>
</dbReference>
<dbReference type="EMBL" id="VOLQ01000014">
    <property type="protein sequence ID" value="TWX67400.1"/>
    <property type="molecule type" value="Genomic_DNA"/>
</dbReference>
<name>A0A5C6QF92_9GAMM</name>